<organism evidence="1 2">
    <name type="scientific">Kluyvera intermedia</name>
    <name type="common">Enterobacter intermedius</name>
    <dbReference type="NCBI Taxonomy" id="61648"/>
    <lineage>
        <taxon>Bacteria</taxon>
        <taxon>Pseudomonadati</taxon>
        <taxon>Pseudomonadota</taxon>
        <taxon>Gammaproteobacteria</taxon>
        <taxon>Enterobacterales</taxon>
        <taxon>Enterobacteriaceae</taxon>
        <taxon>Kluyvera</taxon>
    </lineage>
</organism>
<name>A0AA95G5X9_KLUIN</name>
<dbReference type="Proteomes" id="UP001177527">
    <property type="component" value="Chromosome"/>
</dbReference>
<accession>A0AA95G5X9</accession>
<dbReference type="EMBL" id="CP123488">
    <property type="protein sequence ID" value="WGL57868.1"/>
    <property type="molecule type" value="Genomic_DNA"/>
</dbReference>
<evidence type="ECO:0000313" key="1">
    <source>
        <dbReference type="EMBL" id="WGL57868.1"/>
    </source>
</evidence>
<dbReference type="RefSeq" id="WP_280558445.1">
    <property type="nucleotide sequence ID" value="NZ_CP123488.1"/>
</dbReference>
<reference evidence="1" key="1">
    <citation type="submission" date="2023-04" db="EMBL/GenBank/DDBJ databases">
        <title>APH(3)-Id, a novel chromosomal aminoglycoside phosphotransferase, identified from an environmental isolate of Kluyvera intermedia DW18.</title>
        <authorList>
            <person name="Sha Y."/>
        </authorList>
    </citation>
    <scope>NUCLEOTIDE SEQUENCE</scope>
    <source>
        <strain evidence="1">DW18</strain>
    </source>
</reference>
<dbReference type="AlphaFoldDB" id="A0AA95G5X9"/>
<evidence type="ECO:0008006" key="3">
    <source>
        <dbReference type="Google" id="ProtNLM"/>
    </source>
</evidence>
<gene>
    <name evidence="1" type="ORF">QBD33_08985</name>
</gene>
<sequence length="194" mass="21664">MTATNQQMTSEQLADLSTLAVQLQAKAEANDDRDTAVMAYAVQKACAELIESRREFTAANATIHNLELNVAQVVAENGQMLRLLTDISENHDEYVNADEYLYAGVPMDYVSEINAYVSRDVDAENPFKATDAYLAEVRAKQHAETLNDLVRHIDKNIDIGSLKTPWELSSEIVDYVNQQLHSEFAAQLRQGAEK</sequence>
<proteinExistence type="predicted"/>
<evidence type="ECO:0000313" key="2">
    <source>
        <dbReference type="Proteomes" id="UP001177527"/>
    </source>
</evidence>
<protein>
    <recommendedName>
        <fullName evidence="3">Ead/Ea22-like family protein</fullName>
    </recommendedName>
</protein>